<keyword evidence="1" id="KW-1133">Transmembrane helix</keyword>
<dbReference type="EMBL" id="JAUTFT010000012">
    <property type="protein sequence ID" value="MDW8635454.1"/>
    <property type="molecule type" value="Genomic_DNA"/>
</dbReference>
<evidence type="ECO:0000313" key="2">
    <source>
        <dbReference type="EMBL" id="MDW8635454.1"/>
    </source>
</evidence>
<name>A0AAP6A6Q3_STRSU</name>
<dbReference type="Proteomes" id="UP001272448">
    <property type="component" value="Unassembled WGS sequence"/>
</dbReference>
<feature type="transmembrane region" description="Helical" evidence="1">
    <location>
        <begin position="41"/>
        <end position="61"/>
    </location>
</feature>
<comment type="caution">
    <text evidence="2">The sequence shown here is derived from an EMBL/GenBank/DDBJ whole genome shotgun (WGS) entry which is preliminary data.</text>
</comment>
<sequence length="118" mass="13914">MELKVYSCHDDFNFHKEEVSFAEERLSTTYRRAVYYVKDKANNTICFVCMGGHISAVIFLLKKYYGLIDYKAEDINKWQDIIRNNFVIHNALFDSPKYYSEEITGDAVYWAGEVQEVE</sequence>
<dbReference type="RefSeq" id="WP_079844885.1">
    <property type="nucleotide sequence ID" value="NZ_CP134488.1"/>
</dbReference>
<keyword evidence="1" id="KW-0812">Transmembrane</keyword>
<dbReference type="AlphaFoldDB" id="A0AAP6A6Q3"/>
<reference evidence="2" key="1">
    <citation type="submission" date="2023-07" db="EMBL/GenBank/DDBJ databases">
        <title>Characterization of virulence traits, antimicrobial resistance genes carried by mobile genetic elements and competence in Streptococcus suis strains isolated in France.</title>
        <authorList>
            <person name="Dechene-Tempier M."/>
            <person name="Marois-Crehan C."/>
            <person name="De Boisseson C."/>
            <person name="Lucas P."/>
            <person name="Bougeard S."/>
            <person name="Libante V."/>
            <person name="Payot S."/>
        </authorList>
    </citation>
    <scope>NUCLEOTIDE SEQUENCE</scope>
    <source>
        <strain evidence="2">1532</strain>
    </source>
</reference>
<proteinExistence type="predicted"/>
<gene>
    <name evidence="2" type="ORF">Q7V77_06985</name>
</gene>
<organism evidence="2 3">
    <name type="scientific">Streptococcus suis</name>
    <dbReference type="NCBI Taxonomy" id="1307"/>
    <lineage>
        <taxon>Bacteria</taxon>
        <taxon>Bacillati</taxon>
        <taxon>Bacillota</taxon>
        <taxon>Bacilli</taxon>
        <taxon>Lactobacillales</taxon>
        <taxon>Streptococcaceae</taxon>
        <taxon>Streptococcus</taxon>
    </lineage>
</organism>
<accession>A0AAP6A6Q3</accession>
<evidence type="ECO:0000256" key="1">
    <source>
        <dbReference type="SAM" id="Phobius"/>
    </source>
</evidence>
<keyword evidence="1" id="KW-0472">Membrane</keyword>
<evidence type="ECO:0000313" key="3">
    <source>
        <dbReference type="Proteomes" id="UP001272448"/>
    </source>
</evidence>
<protein>
    <submittedName>
        <fullName evidence="2">Uncharacterized protein</fullName>
    </submittedName>
</protein>